<dbReference type="Proteomes" id="UP000036403">
    <property type="component" value="Unassembled WGS sequence"/>
</dbReference>
<comment type="caution">
    <text evidence="3">The sequence shown here is derived from an EMBL/GenBank/DDBJ whole genome shotgun (WGS) entry which is preliminary data.</text>
</comment>
<feature type="region of interest" description="Disordered" evidence="1">
    <location>
        <begin position="216"/>
        <end position="243"/>
    </location>
</feature>
<evidence type="ECO:0000313" key="4">
    <source>
        <dbReference type="Proteomes" id="UP000036403"/>
    </source>
</evidence>
<feature type="region of interest" description="Disordered" evidence="1">
    <location>
        <begin position="1"/>
        <end position="20"/>
    </location>
</feature>
<feature type="compositionally biased region" description="Basic and acidic residues" evidence="1">
    <location>
        <begin position="234"/>
        <end position="243"/>
    </location>
</feature>
<organism evidence="3 4">
    <name type="scientific">Lasius niger</name>
    <name type="common">Black garden ant</name>
    <dbReference type="NCBI Taxonomy" id="67767"/>
    <lineage>
        <taxon>Eukaryota</taxon>
        <taxon>Metazoa</taxon>
        <taxon>Ecdysozoa</taxon>
        <taxon>Arthropoda</taxon>
        <taxon>Hexapoda</taxon>
        <taxon>Insecta</taxon>
        <taxon>Pterygota</taxon>
        <taxon>Neoptera</taxon>
        <taxon>Endopterygota</taxon>
        <taxon>Hymenoptera</taxon>
        <taxon>Apocrita</taxon>
        <taxon>Aculeata</taxon>
        <taxon>Formicoidea</taxon>
        <taxon>Formicidae</taxon>
        <taxon>Formicinae</taxon>
        <taxon>Lasius</taxon>
        <taxon>Lasius</taxon>
    </lineage>
</organism>
<keyword evidence="4" id="KW-1185">Reference proteome</keyword>
<feature type="compositionally biased region" description="Gly residues" evidence="1">
    <location>
        <begin position="10"/>
        <end position="20"/>
    </location>
</feature>
<reference evidence="3 4" key="1">
    <citation type="submission" date="2015-04" db="EMBL/GenBank/DDBJ databases">
        <title>Lasius niger genome sequencing.</title>
        <authorList>
            <person name="Konorov E.A."/>
            <person name="Nikitin M.A."/>
            <person name="Kirill M.V."/>
            <person name="Chang P."/>
        </authorList>
    </citation>
    <scope>NUCLEOTIDE SEQUENCE [LARGE SCALE GENOMIC DNA]</scope>
    <source>
        <tissue evidence="3">Whole</tissue>
    </source>
</reference>
<name>A0A0J7NAK0_LASNI</name>
<evidence type="ECO:0000259" key="2">
    <source>
        <dbReference type="Pfam" id="PF23055"/>
    </source>
</evidence>
<feature type="compositionally biased region" description="Basic residues" evidence="1">
    <location>
        <begin position="219"/>
        <end position="233"/>
    </location>
</feature>
<dbReference type="EMBL" id="LBMM01007548">
    <property type="protein sequence ID" value="KMQ89630.1"/>
    <property type="molecule type" value="Genomic_DNA"/>
</dbReference>
<protein>
    <recommendedName>
        <fullName evidence="2">DUF7041 domain-containing protein</fullName>
    </recommendedName>
</protein>
<dbReference type="PANTHER" id="PTHR33327:SF3">
    <property type="entry name" value="RNA-DIRECTED DNA POLYMERASE"/>
    <property type="match status" value="1"/>
</dbReference>
<evidence type="ECO:0000313" key="3">
    <source>
        <dbReference type="EMBL" id="KMQ89630.1"/>
    </source>
</evidence>
<dbReference type="PaxDb" id="67767-A0A0J7NAK0"/>
<accession>A0A0J7NAK0</accession>
<dbReference type="AlphaFoldDB" id="A0A0J7NAK0"/>
<proteinExistence type="predicted"/>
<feature type="domain" description="DUF7041" evidence="2">
    <location>
        <begin position="35"/>
        <end position="117"/>
    </location>
</feature>
<dbReference type="Pfam" id="PF23055">
    <property type="entry name" value="DUF7041"/>
    <property type="match status" value="1"/>
</dbReference>
<dbReference type="OrthoDB" id="6621317at2759"/>
<gene>
    <name evidence="3" type="ORF">RF55_10714</name>
</gene>
<evidence type="ECO:0000256" key="1">
    <source>
        <dbReference type="SAM" id="MobiDB-lite"/>
    </source>
</evidence>
<sequence>MTSGSRNVLHGGGSGNGGGGNGGDILVSEFRKVHLPSFWQKSPRLWFAQLESEFTFYRISSDNVKYSAIVRHLDEQTMLAVAGVIERPPDAEKYQTLKDMLIARFTDSEERRLRLLIAGVELGDKRPSEMLRELKQLSGGCVTDNILQTLWLQRLPSRVQETLAVMEGVSLEKLAELADKVTDRNSNAMIAAVEAQPSQQSQVLADLVKKVEALTVQQRKSRSRSRHRSKSRQRKDSKDKSDSEKGLCFYHKRFGAKARRCTRPCTAEKTLAIKEN</sequence>
<dbReference type="PANTHER" id="PTHR33327">
    <property type="entry name" value="ENDONUCLEASE"/>
    <property type="match status" value="1"/>
</dbReference>
<dbReference type="InterPro" id="IPR055469">
    <property type="entry name" value="DUF7041"/>
</dbReference>